<sequence>MFNFCPFEKLLEPLSQNLLTDVIGKVIARTGIQSRFVLEVPQRFIELALEDTRGQQLRCTLWGDYIEKFNESVGAGITNPILIDGYYWIMADIVSVENYKDWYLELPLSSHRISGSDYAPLFMKIDAFLGKWSTLKISYARKLELIRAVIQGVESFWLQAFPVQKTVLNRITTLCRDFLWGSKFAKVAWADICKPKNEGGLGLRDAETWNNALLCKAVWNIAAKKDSLWVIWVHTVYLRNECVWVWQPRKRHSVFFKRLAYVRELLVQKLGGHNSSLEVAMQEFCIGDNLCPSKVYDFLRDKSNPKPWMAFIWHSLIPPKCSFTMWLALRGGFLTKTNLEFLGLLMECELCGDGVEDISHLFFGCCVSKQIWGAIRHWLQIDAQLTTLDRVISPTLSDLKSLIAIACVVREQRIRRARAFAVSQSPRLPAIANSPRAFAVSPTAQVPSADCRAPTA</sequence>
<organism evidence="2 3">
    <name type="scientific">Cuscuta campestris</name>
    <dbReference type="NCBI Taxonomy" id="132261"/>
    <lineage>
        <taxon>Eukaryota</taxon>
        <taxon>Viridiplantae</taxon>
        <taxon>Streptophyta</taxon>
        <taxon>Embryophyta</taxon>
        <taxon>Tracheophyta</taxon>
        <taxon>Spermatophyta</taxon>
        <taxon>Magnoliopsida</taxon>
        <taxon>eudicotyledons</taxon>
        <taxon>Gunneridae</taxon>
        <taxon>Pentapetalae</taxon>
        <taxon>asterids</taxon>
        <taxon>lamiids</taxon>
        <taxon>Solanales</taxon>
        <taxon>Convolvulaceae</taxon>
        <taxon>Cuscuteae</taxon>
        <taxon>Cuscuta</taxon>
        <taxon>Cuscuta subgen. Grammica</taxon>
        <taxon>Cuscuta sect. Cleistogrammica</taxon>
    </lineage>
</organism>
<dbReference type="OrthoDB" id="1751077at2759"/>
<dbReference type="InterPro" id="IPR012340">
    <property type="entry name" value="NA-bd_OB-fold"/>
</dbReference>
<keyword evidence="3" id="KW-1185">Reference proteome</keyword>
<dbReference type="AlphaFoldDB" id="A0A484NLX3"/>
<dbReference type="PANTHER" id="PTHR33116:SF78">
    <property type="entry name" value="OS12G0587133 PROTEIN"/>
    <property type="match status" value="1"/>
</dbReference>
<gene>
    <name evidence="2" type="ORF">CCAM_LOCUS43153</name>
</gene>
<reference evidence="2 3" key="1">
    <citation type="submission" date="2018-04" db="EMBL/GenBank/DDBJ databases">
        <authorList>
            <person name="Vogel A."/>
        </authorList>
    </citation>
    <scope>NUCLEOTIDE SEQUENCE [LARGE SCALE GENOMIC DNA]</scope>
</reference>
<feature type="domain" description="Reverse transcriptase zinc-binding" evidence="1">
    <location>
        <begin position="294"/>
        <end position="372"/>
    </location>
</feature>
<evidence type="ECO:0000313" key="2">
    <source>
        <dbReference type="EMBL" id="VFR01378.1"/>
    </source>
</evidence>
<evidence type="ECO:0000259" key="1">
    <source>
        <dbReference type="Pfam" id="PF13966"/>
    </source>
</evidence>
<dbReference type="Pfam" id="PF13966">
    <property type="entry name" value="zf-RVT"/>
    <property type="match status" value="1"/>
</dbReference>
<proteinExistence type="predicted"/>
<dbReference type="EMBL" id="OOIL02006764">
    <property type="protein sequence ID" value="VFR01378.1"/>
    <property type="molecule type" value="Genomic_DNA"/>
</dbReference>
<evidence type="ECO:0000313" key="3">
    <source>
        <dbReference type="Proteomes" id="UP000595140"/>
    </source>
</evidence>
<dbReference type="Gene3D" id="2.40.50.140">
    <property type="entry name" value="Nucleic acid-binding proteins"/>
    <property type="match status" value="1"/>
</dbReference>
<dbReference type="InterPro" id="IPR026960">
    <property type="entry name" value="RVT-Znf"/>
</dbReference>
<name>A0A484NLX3_9ASTE</name>
<accession>A0A484NLX3</accession>
<dbReference type="PANTHER" id="PTHR33116">
    <property type="entry name" value="REVERSE TRANSCRIPTASE ZINC-BINDING DOMAIN-CONTAINING PROTEIN-RELATED-RELATED"/>
    <property type="match status" value="1"/>
</dbReference>
<dbReference type="Proteomes" id="UP000595140">
    <property type="component" value="Unassembled WGS sequence"/>
</dbReference>
<dbReference type="SUPFAM" id="SSF50249">
    <property type="entry name" value="Nucleic acid-binding proteins"/>
    <property type="match status" value="1"/>
</dbReference>
<protein>
    <recommendedName>
        <fullName evidence="1">Reverse transcriptase zinc-binding domain-containing protein</fullName>
    </recommendedName>
</protein>